<reference evidence="2 3" key="1">
    <citation type="journal article" date="2018" name="New Phytol.">
        <title>Comparative genomics and transcriptomics depict ericoid mycorrhizal fungi as versatile saprotrophs and plant mutualists.</title>
        <authorList>
            <person name="Martino E."/>
            <person name="Morin E."/>
            <person name="Grelet G.A."/>
            <person name="Kuo A."/>
            <person name="Kohler A."/>
            <person name="Daghino S."/>
            <person name="Barry K.W."/>
            <person name="Cichocki N."/>
            <person name="Clum A."/>
            <person name="Dockter R.B."/>
            <person name="Hainaut M."/>
            <person name="Kuo R.C."/>
            <person name="LaButti K."/>
            <person name="Lindahl B.D."/>
            <person name="Lindquist E.A."/>
            <person name="Lipzen A."/>
            <person name="Khouja H.R."/>
            <person name="Magnuson J."/>
            <person name="Murat C."/>
            <person name="Ohm R.A."/>
            <person name="Singer S.W."/>
            <person name="Spatafora J.W."/>
            <person name="Wang M."/>
            <person name="Veneault-Fourrey C."/>
            <person name="Henrissat B."/>
            <person name="Grigoriev I.V."/>
            <person name="Martin F.M."/>
            <person name="Perotto S."/>
        </authorList>
    </citation>
    <scope>NUCLEOTIDE SEQUENCE [LARGE SCALE GENOMIC DNA]</scope>
    <source>
        <strain evidence="2 3">ATCC 22711</strain>
    </source>
</reference>
<dbReference type="Gene3D" id="3.40.50.300">
    <property type="entry name" value="P-loop containing nucleotide triphosphate hydrolases"/>
    <property type="match status" value="1"/>
</dbReference>
<feature type="region of interest" description="Disordered" evidence="1">
    <location>
        <begin position="342"/>
        <end position="369"/>
    </location>
</feature>
<accession>A0A2T3API3</accession>
<dbReference type="PANTHER" id="PTHR46434:SF1">
    <property type="entry name" value="GENETIC INTERACTOR OF PROHIBITINS 3, MITOCHONDRIAL"/>
    <property type="match status" value="1"/>
</dbReference>
<gene>
    <name evidence="2" type="ORF">M430DRAFT_23503</name>
</gene>
<dbReference type="InterPro" id="IPR027417">
    <property type="entry name" value="P-loop_NTPase"/>
</dbReference>
<evidence type="ECO:0000313" key="3">
    <source>
        <dbReference type="Proteomes" id="UP000241818"/>
    </source>
</evidence>
<feature type="region of interest" description="Disordered" evidence="1">
    <location>
        <begin position="638"/>
        <end position="659"/>
    </location>
</feature>
<dbReference type="Proteomes" id="UP000241818">
    <property type="component" value="Unassembled WGS sequence"/>
</dbReference>
<dbReference type="GeneID" id="36572998"/>
<dbReference type="GO" id="GO:0005739">
    <property type="term" value="C:mitochondrion"/>
    <property type="evidence" value="ECO:0007669"/>
    <property type="project" value="TreeGrafter"/>
</dbReference>
<protein>
    <recommendedName>
        <fullName evidence="4">Genetic interactor of prohibitins 3, mitochondrial</fullName>
    </recommendedName>
</protein>
<evidence type="ECO:0008006" key="4">
    <source>
        <dbReference type="Google" id="ProtNLM"/>
    </source>
</evidence>
<feature type="compositionally biased region" description="Low complexity" evidence="1">
    <location>
        <begin position="410"/>
        <end position="430"/>
    </location>
</feature>
<evidence type="ECO:0000256" key="1">
    <source>
        <dbReference type="SAM" id="MobiDB-lite"/>
    </source>
</evidence>
<dbReference type="AlphaFoldDB" id="A0A2T3API3"/>
<organism evidence="2 3">
    <name type="scientific">Amorphotheca resinae ATCC 22711</name>
    <dbReference type="NCBI Taxonomy" id="857342"/>
    <lineage>
        <taxon>Eukaryota</taxon>
        <taxon>Fungi</taxon>
        <taxon>Dikarya</taxon>
        <taxon>Ascomycota</taxon>
        <taxon>Pezizomycotina</taxon>
        <taxon>Leotiomycetes</taxon>
        <taxon>Helotiales</taxon>
        <taxon>Amorphothecaceae</taxon>
        <taxon>Amorphotheca</taxon>
    </lineage>
</organism>
<evidence type="ECO:0000313" key="2">
    <source>
        <dbReference type="EMBL" id="PSS06810.1"/>
    </source>
</evidence>
<proteinExistence type="predicted"/>
<keyword evidence="3" id="KW-1185">Reference proteome</keyword>
<sequence>MSVRAGSVRIACRTRCRVPVPVADLPVFLCPGLIAAPRAPHQRRQLHSTPGHRAVLATSTPSELPKRIESSSQGASITKLPLQCPGCGALTQTIDSDAPGYYNLKRRSVSAYLKGEQPTSRESEEDAIVEQSLRAAAEKDPSLLSQLELFTSTRRPKTVKAPGVPFCERCHNLKHHDKGVSIHHPSVQSLEDTIFESPHKYNHVYHVIDAADFPMSLVQGIHKLLNLTPQRSLNRRSKTGRFYHGRKTEVSFIITRSDLLAPKKEQVDSMMPYLRSVLRTALGRAGNDVRLGNVRCVSAKRGWWIRELKEDIWRRGGGGWMVGKVNVGKSRLFHEVFPKGRRGDVDSGKPLTPATALKKGETEPESTNIEENAIAGAKTDLEGPADDSTALPAEDNMVAESSMSEDLEAQESAAEAQLRTVEPLDTTSLLPPLPEETDYPEMPLVSALPGTTASPIRVPFGNGKGELIDLPGLSRGDIELHVQPEHRLSLVMRSRVRPEQKVIKPGQSLLLGGFIRITPTTPDVIFLAYSFNPLKTHVTSLEKAIGIQTQTRESTVENIALPGVGEKIASAGTFHLKWDVTKQRTGPITDRAAVGIQPERLPYRVMGADILIEGVGWVELVAQVRKRRGELARAFEEGKKEEKDEDNFEWEEKEKKEEIDPDWPTVEVFSPEGKFIATRMPMNAWSFVAQKPSENKLHGRPRRAMKGTKKAEKKRARMQVAGSA</sequence>
<dbReference type="PANTHER" id="PTHR46434">
    <property type="entry name" value="GENETIC INTERACTOR OF PROHIBITINS 3, MITOCHONDRIAL"/>
    <property type="match status" value="1"/>
</dbReference>
<dbReference type="InterPro" id="IPR050896">
    <property type="entry name" value="Mito_lipid_metab_GTPase"/>
</dbReference>
<name>A0A2T3API3_AMORE</name>
<dbReference type="EMBL" id="KZ679020">
    <property type="protein sequence ID" value="PSS06810.1"/>
    <property type="molecule type" value="Genomic_DNA"/>
</dbReference>
<dbReference type="OrthoDB" id="1696305at2759"/>
<dbReference type="RefSeq" id="XP_024716540.1">
    <property type="nucleotide sequence ID" value="XM_024864917.1"/>
</dbReference>
<dbReference type="STRING" id="857342.A0A2T3API3"/>
<feature type="compositionally biased region" description="Basic residues" evidence="1">
    <location>
        <begin position="698"/>
        <end position="717"/>
    </location>
</feature>
<feature type="region of interest" description="Disordered" evidence="1">
    <location>
        <begin position="400"/>
        <end position="437"/>
    </location>
</feature>
<dbReference type="InParanoid" id="A0A2T3API3"/>
<feature type="region of interest" description="Disordered" evidence="1">
    <location>
        <begin position="693"/>
        <end position="724"/>
    </location>
</feature>